<evidence type="ECO:0000313" key="3">
    <source>
        <dbReference type="Proteomes" id="UP000501240"/>
    </source>
</evidence>
<keyword evidence="3" id="KW-1185">Reference proteome</keyword>
<dbReference type="AlphaFoldDB" id="A0A7D3ZJV3"/>
<name>A0A7D3ZJV3_ACTVE</name>
<accession>A0A7D3ZJV3</accession>
<sequence>MPMQVEPETPSGMWVRIAPRCAVTVLAPEGQGHPLAGIRPSRRCSHHQLQRSGAGTAITAEGDGQPGPDPPVGSNARHVPAKQIRCQPTQIRSKTGDELGAVAVTHGAQIEIDVDPSGGAGPRPVTDRTPRGRSLDHGQWYGVLTHALPHQQVGRNVREVGCHQHSPCANDSPDLYEELFFIPDIIST</sequence>
<protein>
    <submittedName>
        <fullName evidence="2">Uncharacterized protein</fullName>
    </submittedName>
</protein>
<evidence type="ECO:0000313" key="2">
    <source>
        <dbReference type="EMBL" id="QKG20103.1"/>
    </source>
</evidence>
<gene>
    <name evidence="2" type="ORF">ACTIVE_1739</name>
</gene>
<feature type="region of interest" description="Disordered" evidence="1">
    <location>
        <begin position="44"/>
        <end position="80"/>
    </location>
</feature>
<evidence type="ECO:0000256" key="1">
    <source>
        <dbReference type="SAM" id="MobiDB-lite"/>
    </source>
</evidence>
<dbReference type="Proteomes" id="UP000501240">
    <property type="component" value="Chromosome"/>
</dbReference>
<reference evidence="2 3" key="1">
    <citation type="submission" date="2020-05" db="EMBL/GenBank/DDBJ databases">
        <title>Actinomadura verrucosospora NRRL-B18236 (PFL_A860) Genome sequencing and assembly.</title>
        <authorList>
            <person name="Samborskyy M."/>
        </authorList>
    </citation>
    <scope>NUCLEOTIDE SEQUENCE [LARGE SCALE GENOMIC DNA]</scope>
    <source>
        <strain evidence="2 3">NRRL:B18236</strain>
    </source>
</reference>
<proteinExistence type="predicted"/>
<dbReference type="EMBL" id="CP053892">
    <property type="protein sequence ID" value="QKG20103.1"/>
    <property type="molecule type" value="Genomic_DNA"/>
</dbReference>
<organism evidence="2 3">
    <name type="scientific">Actinomadura verrucosospora</name>
    <dbReference type="NCBI Taxonomy" id="46165"/>
    <lineage>
        <taxon>Bacteria</taxon>
        <taxon>Bacillati</taxon>
        <taxon>Actinomycetota</taxon>
        <taxon>Actinomycetes</taxon>
        <taxon>Streptosporangiales</taxon>
        <taxon>Thermomonosporaceae</taxon>
        <taxon>Actinomadura</taxon>
    </lineage>
</organism>
<feature type="region of interest" description="Disordered" evidence="1">
    <location>
        <begin position="112"/>
        <end position="133"/>
    </location>
</feature>